<dbReference type="RefSeq" id="WP_353866193.1">
    <property type="nucleotide sequence ID" value="NZ_CP088295.1"/>
</dbReference>
<proteinExistence type="predicted"/>
<reference evidence="4" key="1">
    <citation type="submission" date="2021-11" db="EMBL/GenBank/DDBJ databases">
        <title>Cultivation dependent microbiological survey of springs from the worlds oldest radium mine currently devoted to the extraction of radon-saturated water.</title>
        <authorList>
            <person name="Kapinusova G."/>
            <person name="Smrhova T."/>
            <person name="Strejcek M."/>
            <person name="Suman J."/>
            <person name="Jani K."/>
            <person name="Pajer P."/>
            <person name="Uhlik O."/>
        </authorList>
    </citation>
    <scope>NUCLEOTIDE SEQUENCE [LARGE SCALE GENOMIC DNA]</scope>
    <source>
        <strain evidence="4">J379</strain>
    </source>
</reference>
<gene>
    <name evidence="3" type="ORF">LRS13_09575</name>
</gene>
<feature type="compositionally biased region" description="Low complexity" evidence="1">
    <location>
        <begin position="202"/>
        <end position="211"/>
    </location>
</feature>
<sequence length="231" mass="24732">MSPTTLPRASRWETLGAWLHVWTPPRDVEIPAPPSPRRLAVWAGAALVVLGIVLALTVPRIESAKDERSARASAAEAAEDAARRAEAIRVQRASFATSAPDDLDTQLRDARAAILADARARHAAGELPQPTREVTCSRAAGSARSDLLRFSCVAATARLADVAAGPQRTVGYPFSLVVQPETGRLAWCRTSQCPRRAQPATAACGCRSPPRARAPRRRQQADRGGELPVRG</sequence>
<dbReference type="Proteomes" id="UP001058860">
    <property type="component" value="Chromosome"/>
</dbReference>
<organism evidence="3 4">
    <name type="scientific">Svornostia abyssi</name>
    <dbReference type="NCBI Taxonomy" id="2898438"/>
    <lineage>
        <taxon>Bacteria</taxon>
        <taxon>Bacillati</taxon>
        <taxon>Actinomycetota</taxon>
        <taxon>Thermoleophilia</taxon>
        <taxon>Solirubrobacterales</taxon>
        <taxon>Baekduiaceae</taxon>
        <taxon>Svornostia</taxon>
    </lineage>
</organism>
<feature type="region of interest" description="Disordered" evidence="1">
    <location>
        <begin position="199"/>
        <end position="231"/>
    </location>
</feature>
<keyword evidence="2" id="KW-1133">Transmembrane helix</keyword>
<dbReference type="EMBL" id="CP088295">
    <property type="protein sequence ID" value="UUY05749.1"/>
    <property type="molecule type" value="Genomic_DNA"/>
</dbReference>
<keyword evidence="2" id="KW-0472">Membrane</keyword>
<protein>
    <submittedName>
        <fullName evidence="3">Uncharacterized protein</fullName>
    </submittedName>
</protein>
<accession>A0ABY5PMB3</accession>
<name>A0ABY5PMB3_9ACTN</name>
<feature type="transmembrane region" description="Helical" evidence="2">
    <location>
        <begin position="39"/>
        <end position="58"/>
    </location>
</feature>
<keyword evidence="2" id="KW-0812">Transmembrane</keyword>
<evidence type="ECO:0000256" key="2">
    <source>
        <dbReference type="SAM" id="Phobius"/>
    </source>
</evidence>
<keyword evidence="4" id="KW-1185">Reference proteome</keyword>
<evidence type="ECO:0000313" key="3">
    <source>
        <dbReference type="EMBL" id="UUY05749.1"/>
    </source>
</evidence>
<evidence type="ECO:0000313" key="4">
    <source>
        <dbReference type="Proteomes" id="UP001058860"/>
    </source>
</evidence>
<evidence type="ECO:0000256" key="1">
    <source>
        <dbReference type="SAM" id="MobiDB-lite"/>
    </source>
</evidence>